<accession>A0ABP7SK04</accession>
<keyword evidence="2" id="KW-1185">Reference proteome</keyword>
<proteinExistence type="predicted"/>
<dbReference type="EMBL" id="BAABAL010000014">
    <property type="protein sequence ID" value="GAA4012554.1"/>
    <property type="molecule type" value="Genomic_DNA"/>
</dbReference>
<protein>
    <recommendedName>
        <fullName evidence="3">DNA-binding protein</fullName>
    </recommendedName>
</protein>
<name>A0ABP7SK04_9PSEU</name>
<evidence type="ECO:0000313" key="1">
    <source>
        <dbReference type="EMBL" id="GAA4012554.1"/>
    </source>
</evidence>
<dbReference type="Proteomes" id="UP001501747">
    <property type="component" value="Unassembled WGS sequence"/>
</dbReference>
<reference evidence="2" key="1">
    <citation type="journal article" date="2019" name="Int. J. Syst. Evol. Microbiol.">
        <title>The Global Catalogue of Microorganisms (GCM) 10K type strain sequencing project: providing services to taxonomists for standard genome sequencing and annotation.</title>
        <authorList>
            <consortium name="The Broad Institute Genomics Platform"/>
            <consortium name="The Broad Institute Genome Sequencing Center for Infectious Disease"/>
            <person name="Wu L."/>
            <person name="Ma J."/>
        </authorList>
    </citation>
    <scope>NUCLEOTIDE SEQUENCE [LARGE SCALE GENOMIC DNA]</scope>
    <source>
        <strain evidence="2">JCM 17342</strain>
    </source>
</reference>
<evidence type="ECO:0008006" key="3">
    <source>
        <dbReference type="Google" id="ProtNLM"/>
    </source>
</evidence>
<evidence type="ECO:0000313" key="2">
    <source>
        <dbReference type="Proteomes" id="UP001501747"/>
    </source>
</evidence>
<organism evidence="1 2">
    <name type="scientific">Allokutzneria multivorans</name>
    <dbReference type="NCBI Taxonomy" id="1142134"/>
    <lineage>
        <taxon>Bacteria</taxon>
        <taxon>Bacillati</taxon>
        <taxon>Actinomycetota</taxon>
        <taxon>Actinomycetes</taxon>
        <taxon>Pseudonocardiales</taxon>
        <taxon>Pseudonocardiaceae</taxon>
        <taxon>Allokutzneria</taxon>
    </lineage>
</organism>
<comment type="caution">
    <text evidence="1">The sequence shown here is derived from an EMBL/GenBank/DDBJ whole genome shotgun (WGS) entry which is preliminary data.</text>
</comment>
<dbReference type="RefSeq" id="WP_344876747.1">
    <property type="nucleotide sequence ID" value="NZ_BAABAL010000014.1"/>
</dbReference>
<sequence length="184" mass="20487">MPAWSFTLLVNQPLTPEQADAFDHCDAFGDGSVSYMRGPAKPEQYPIQCDPSDLIELWCDVEALTLLDAIAQTARNVQLIPGLRAVGATHKDTVTLSDAAQRCDRSYESLVELSQEDEHFPEPLETDGTVFYSWLHIADYLRRLGDDVPHTPRELVIADRTLRLVEDLRGTDVQPGTLRALGLP</sequence>
<gene>
    <name evidence="1" type="ORF">GCM10022247_38960</name>
</gene>